<dbReference type="Gene3D" id="2.40.170.20">
    <property type="entry name" value="TonB-dependent receptor, beta-barrel domain"/>
    <property type="match status" value="1"/>
</dbReference>
<dbReference type="EMBL" id="CP015118">
    <property type="protein sequence ID" value="ARN23971.1"/>
    <property type="molecule type" value="Genomic_DNA"/>
</dbReference>
<dbReference type="PROSITE" id="PS52016">
    <property type="entry name" value="TONB_DEPENDENT_REC_3"/>
    <property type="match status" value="1"/>
</dbReference>
<feature type="domain" description="TonB-dependent receptor-like beta-barrel" evidence="13">
    <location>
        <begin position="284"/>
        <end position="626"/>
    </location>
</feature>
<dbReference type="GO" id="GO:0015344">
    <property type="term" value="F:siderophore uptake transmembrane transporter activity"/>
    <property type="evidence" value="ECO:0007669"/>
    <property type="project" value="TreeGrafter"/>
</dbReference>
<comment type="similarity">
    <text evidence="2 10 11">Belongs to the TonB-dependent receptor family.</text>
</comment>
<organism evidence="15 16">
    <name type="scientific">Piscinibacter gummiphilus</name>
    <dbReference type="NCBI Taxonomy" id="946333"/>
    <lineage>
        <taxon>Bacteria</taxon>
        <taxon>Pseudomonadati</taxon>
        <taxon>Pseudomonadota</taxon>
        <taxon>Betaproteobacteria</taxon>
        <taxon>Burkholderiales</taxon>
        <taxon>Sphaerotilaceae</taxon>
        <taxon>Piscinibacter</taxon>
    </lineage>
</organism>
<evidence type="ECO:0000256" key="5">
    <source>
        <dbReference type="ARBA" id="ARBA00022692"/>
    </source>
</evidence>
<evidence type="ECO:0000313" key="16">
    <source>
        <dbReference type="Proteomes" id="UP000193427"/>
    </source>
</evidence>
<evidence type="ECO:0000256" key="7">
    <source>
        <dbReference type="ARBA" id="ARBA00023136"/>
    </source>
</evidence>
<keyword evidence="4 10" id="KW-1134">Transmembrane beta strand</keyword>
<evidence type="ECO:0000259" key="14">
    <source>
        <dbReference type="Pfam" id="PF07715"/>
    </source>
</evidence>
<evidence type="ECO:0000256" key="3">
    <source>
        <dbReference type="ARBA" id="ARBA00022448"/>
    </source>
</evidence>
<reference evidence="15 16" key="1">
    <citation type="submission" date="2016-04" db="EMBL/GenBank/DDBJ databases">
        <title>Complete genome sequence of natural rubber-degrading, novel Gram-negative bacterium, Rhizobacter gummiphilus strain NS21.</title>
        <authorList>
            <person name="Tabata M."/>
            <person name="Kasai D."/>
            <person name="Fukuda M."/>
        </authorList>
    </citation>
    <scope>NUCLEOTIDE SEQUENCE [LARGE SCALE GENOMIC DNA]</scope>
    <source>
        <strain evidence="15 16">NS21</strain>
    </source>
</reference>
<keyword evidence="3 10" id="KW-0813">Transport</keyword>
<evidence type="ECO:0000256" key="6">
    <source>
        <dbReference type="ARBA" id="ARBA00023077"/>
    </source>
</evidence>
<dbReference type="InterPro" id="IPR012910">
    <property type="entry name" value="Plug_dom"/>
</dbReference>
<dbReference type="Pfam" id="PF00593">
    <property type="entry name" value="TonB_dep_Rec_b-barrel"/>
    <property type="match status" value="1"/>
</dbReference>
<evidence type="ECO:0000256" key="10">
    <source>
        <dbReference type="PROSITE-ProRule" id="PRU01360"/>
    </source>
</evidence>
<evidence type="ECO:0000256" key="1">
    <source>
        <dbReference type="ARBA" id="ARBA00004571"/>
    </source>
</evidence>
<evidence type="ECO:0000256" key="11">
    <source>
        <dbReference type="RuleBase" id="RU003357"/>
    </source>
</evidence>
<keyword evidence="7 10" id="KW-0472">Membrane</keyword>
<comment type="subcellular location">
    <subcellularLocation>
        <location evidence="1 10">Cell outer membrane</location>
        <topology evidence="1 10">Multi-pass membrane protein</topology>
    </subcellularLocation>
</comment>
<sequence length="670" mass="70436">MAFAASAHAQTAEPAPATPASTTLAPVVITGNPLGNADVAAPTTVLGGDALVLRRASTIGETLNGLPGVSSTYFGPNASRPVIRGLDSERVKVMGNGGASLDASTLSYDHAVPIDPLVVDRIEVLRGPAALLYGGNAIGGAVNTIDNRIPKQPVEGVSGSAEARVGGAENERGGGALVEAGNGKFALHADVFGRDTDDLRVPTYRPVEGGDVLDETKRVRNSASRSKGGAVGGSLFFDQGYAGLSVDTYDSKYGVVAEPDVTIKMKRDHVGFAGELRDLGVVKALRAQVNHTDYEHQEIEGSGEVGTTFKTKGNELRLEAEHAPLGPFRGVVGLQAEDVDFSALGEEAFVPSTHTRKQALFALEELSWAGGTLQGGVRADHVTVESEGDADGADPKFGPPAKRSFSLASASLSNVYKFDKAWSMTGALSYTERAPTSFELYANGVHAATGTYERGDPNLGAEKGTNLDVALAWKDGRNHLRMGAYATHFSRFISLDATGDTIDIVEDGQTESFPEYQFRAVRARLYGFELEGGHRLLDGAWTLDANGKVDMTRGKNLDSGEALPRIAPLRATLGLDAGYALWTARAELDAAARQTKVPSTDRETAGYGLVNLSLSRRFTFGPADGNDGVAFLKVTNVGDKLAYSASSIDTIRGLAPLAGRAVKAGVRVNF</sequence>
<feature type="domain" description="TonB-dependent receptor plug" evidence="14">
    <location>
        <begin position="38"/>
        <end position="141"/>
    </location>
</feature>
<dbReference type="GO" id="GO:0009279">
    <property type="term" value="C:cell outer membrane"/>
    <property type="evidence" value="ECO:0007669"/>
    <property type="project" value="UniProtKB-SubCell"/>
</dbReference>
<name>A0A1W6LI63_9BURK</name>
<evidence type="ECO:0000256" key="2">
    <source>
        <dbReference type="ARBA" id="ARBA00009810"/>
    </source>
</evidence>
<dbReference type="SUPFAM" id="SSF56935">
    <property type="entry name" value="Porins"/>
    <property type="match status" value="1"/>
</dbReference>
<dbReference type="AlphaFoldDB" id="A0A1W6LI63"/>
<dbReference type="GO" id="GO:0044718">
    <property type="term" value="P:siderophore transmembrane transport"/>
    <property type="evidence" value="ECO:0007669"/>
    <property type="project" value="TreeGrafter"/>
</dbReference>
<keyword evidence="9 10" id="KW-0998">Cell outer membrane</keyword>
<feature type="region of interest" description="Disordered" evidence="12">
    <location>
        <begin position="1"/>
        <end position="20"/>
    </location>
</feature>
<evidence type="ECO:0000256" key="12">
    <source>
        <dbReference type="SAM" id="MobiDB-lite"/>
    </source>
</evidence>
<dbReference type="Proteomes" id="UP000193427">
    <property type="component" value="Chromosome"/>
</dbReference>
<protein>
    <submittedName>
        <fullName evidence="15">Membrane receptor protein</fullName>
    </submittedName>
</protein>
<evidence type="ECO:0000256" key="8">
    <source>
        <dbReference type="ARBA" id="ARBA00023170"/>
    </source>
</evidence>
<dbReference type="InterPro" id="IPR039426">
    <property type="entry name" value="TonB-dep_rcpt-like"/>
</dbReference>
<keyword evidence="8 15" id="KW-0675">Receptor</keyword>
<accession>A0A1W6LI63</accession>
<dbReference type="PANTHER" id="PTHR30069:SF40">
    <property type="entry name" value="TONB-DEPENDENT RECEPTOR NMB0964-RELATED"/>
    <property type="match status" value="1"/>
</dbReference>
<keyword evidence="5 10" id="KW-0812">Transmembrane</keyword>
<evidence type="ECO:0000313" key="15">
    <source>
        <dbReference type="EMBL" id="ARN23971.1"/>
    </source>
</evidence>
<dbReference type="STRING" id="946333.A4W93_19675"/>
<keyword evidence="16" id="KW-1185">Reference proteome</keyword>
<evidence type="ECO:0000256" key="4">
    <source>
        <dbReference type="ARBA" id="ARBA00022452"/>
    </source>
</evidence>
<dbReference type="InterPro" id="IPR037066">
    <property type="entry name" value="Plug_dom_sf"/>
</dbReference>
<evidence type="ECO:0000259" key="13">
    <source>
        <dbReference type="Pfam" id="PF00593"/>
    </source>
</evidence>
<dbReference type="InterPro" id="IPR036942">
    <property type="entry name" value="Beta-barrel_TonB_sf"/>
</dbReference>
<keyword evidence="6 11" id="KW-0798">TonB box</keyword>
<dbReference type="PANTHER" id="PTHR30069">
    <property type="entry name" value="TONB-DEPENDENT OUTER MEMBRANE RECEPTOR"/>
    <property type="match status" value="1"/>
</dbReference>
<dbReference type="InterPro" id="IPR000531">
    <property type="entry name" value="Beta-barrel_TonB"/>
</dbReference>
<dbReference type="KEGG" id="rgu:A4W93_19675"/>
<evidence type="ECO:0000256" key="9">
    <source>
        <dbReference type="ARBA" id="ARBA00023237"/>
    </source>
</evidence>
<dbReference type="Gene3D" id="2.170.130.10">
    <property type="entry name" value="TonB-dependent receptor, plug domain"/>
    <property type="match status" value="1"/>
</dbReference>
<dbReference type="Pfam" id="PF07715">
    <property type="entry name" value="Plug"/>
    <property type="match status" value="1"/>
</dbReference>
<proteinExistence type="inferred from homology"/>
<gene>
    <name evidence="15" type="ORF">A4W93_19675</name>
</gene>